<accession>W9DTP7</accession>
<evidence type="ECO:0008006" key="4">
    <source>
        <dbReference type="Google" id="ProtNLM"/>
    </source>
</evidence>
<name>W9DTP7_METTI</name>
<protein>
    <recommendedName>
        <fullName evidence="4">Glycosyltransferase RgtA/B/C/D-like domain-containing protein</fullName>
    </recommendedName>
</protein>
<evidence type="ECO:0000256" key="1">
    <source>
        <dbReference type="SAM" id="Phobius"/>
    </source>
</evidence>
<feature type="transmembrane region" description="Helical" evidence="1">
    <location>
        <begin position="226"/>
        <end position="256"/>
    </location>
</feature>
<feature type="transmembrane region" description="Helical" evidence="1">
    <location>
        <begin position="54"/>
        <end position="72"/>
    </location>
</feature>
<feature type="transmembrane region" description="Helical" evidence="1">
    <location>
        <begin position="152"/>
        <end position="170"/>
    </location>
</feature>
<evidence type="ECO:0000313" key="2">
    <source>
        <dbReference type="EMBL" id="ETA66806.1"/>
    </source>
</evidence>
<feature type="transmembrane region" description="Helical" evidence="1">
    <location>
        <begin position="435"/>
        <end position="457"/>
    </location>
</feature>
<feature type="transmembrane region" description="Helical" evidence="1">
    <location>
        <begin position="276"/>
        <end position="294"/>
    </location>
</feature>
<comment type="caution">
    <text evidence="2">The sequence shown here is derived from an EMBL/GenBank/DDBJ whole genome shotgun (WGS) entry which is preliminary data.</text>
</comment>
<proteinExistence type="predicted"/>
<gene>
    <name evidence="2" type="ORF">MettiDRAFT_0207</name>
</gene>
<feature type="transmembrane region" description="Helical" evidence="1">
    <location>
        <begin position="375"/>
        <end position="395"/>
    </location>
</feature>
<keyword evidence="3" id="KW-1185">Reference proteome</keyword>
<feature type="transmembrane region" description="Helical" evidence="1">
    <location>
        <begin position="407"/>
        <end position="428"/>
    </location>
</feature>
<organism evidence="2 3">
    <name type="scientific">Methanolobus tindarius DSM 2278</name>
    <dbReference type="NCBI Taxonomy" id="1090322"/>
    <lineage>
        <taxon>Archaea</taxon>
        <taxon>Methanobacteriati</taxon>
        <taxon>Methanobacteriota</taxon>
        <taxon>Stenosarchaea group</taxon>
        <taxon>Methanomicrobia</taxon>
        <taxon>Methanosarcinales</taxon>
        <taxon>Methanosarcinaceae</taxon>
        <taxon>Methanolobus</taxon>
    </lineage>
</organism>
<sequence>MSFYNNDSSNKSNINYKYSLLSTLAFCLLVINFFELKFSEPIGYTTNIYSMFPLRFYLSLILCYLIGSFLVLNGKIKIGLLILCLNHFQVLIIPHMLGYYSMGRADDMSYIGEYMNIASSGHIEEENIYPASLILGAIITLALDITANNTSFIVPVLFSFIFITGTYVYSKKIIQNSYITSLVIPSSFIMYLGVYNFLNVPHAFFFAYMPLFLYVFHSYIDDKNKFPFSLIFILIILLIPFTHPFIVYFVTVYCFVHIFFNTSFLSRFNKFGIAKMNWTVLSILFVSYTSWFLYQGRLLSVLVRDVYNYINDIGRGATSDRTVEKIASINFEFNDYLQLLSIFYGRYVFPTIIIIIGFAYIFFKKKEHKYTYIKKYYPIIILYIICIFTQVILMFNPVITHQPDRLMHLNFVVYGQIPLFAISLYVIFLEKQKSFYKIINVCLILLAIWTFSLFAAFDSPNVYRTNSALTYNEIEGMDWLLKSQEEYPIPIGMVSEQSFRYPDILGLSKEKMIHKKIIDHFGYNATITNFSEVYFDSKLNEYNHGYLVITTLGELLYQEIPGYNRIERFKKKDFEKIRNDHSTNKIYDSLNIEIFVVNKL</sequence>
<reference evidence="2 3" key="1">
    <citation type="submission" date="2013-08" db="EMBL/GenBank/DDBJ databases">
        <authorList>
            <consortium name="DOE Joint Genome Institute"/>
            <person name="Eisen J."/>
            <person name="Huntemann M."/>
            <person name="Han J."/>
            <person name="Chen A."/>
            <person name="Kyrpides N."/>
            <person name="Mavromatis K."/>
            <person name="Markowitz V."/>
            <person name="Palaniappan K."/>
            <person name="Ivanova N."/>
            <person name="Schaumberg A."/>
            <person name="Pati A."/>
            <person name="Liolios K."/>
            <person name="Nordberg H.P."/>
            <person name="Cantor M.N."/>
            <person name="Hua S.X."/>
            <person name="Woyke T."/>
        </authorList>
    </citation>
    <scope>NUCLEOTIDE SEQUENCE [LARGE SCALE GENOMIC DNA]</scope>
    <source>
        <strain evidence="2 3">DSM 2278</strain>
    </source>
</reference>
<dbReference type="STRING" id="1090322.MettiDRAFT_0207"/>
<feature type="transmembrane region" description="Helical" evidence="1">
    <location>
        <begin position="344"/>
        <end position="363"/>
    </location>
</feature>
<keyword evidence="1" id="KW-0812">Transmembrane</keyword>
<keyword evidence="1" id="KW-0472">Membrane</keyword>
<feature type="transmembrane region" description="Helical" evidence="1">
    <location>
        <begin position="79"/>
        <end position="100"/>
    </location>
</feature>
<dbReference type="Proteomes" id="UP000019483">
    <property type="component" value="Unassembled WGS sequence"/>
</dbReference>
<dbReference type="EMBL" id="AZAJ01000001">
    <property type="protein sequence ID" value="ETA66806.1"/>
    <property type="molecule type" value="Genomic_DNA"/>
</dbReference>
<dbReference type="AlphaFoldDB" id="W9DTP7"/>
<keyword evidence="1" id="KW-1133">Transmembrane helix</keyword>
<evidence type="ECO:0000313" key="3">
    <source>
        <dbReference type="Proteomes" id="UP000019483"/>
    </source>
</evidence>
<feature type="transmembrane region" description="Helical" evidence="1">
    <location>
        <begin position="16"/>
        <end position="34"/>
    </location>
</feature>